<accession>A0ABN2P3E0</accession>
<sequence length="168" mass="17208">MSSLLRTLRGWPRQRHLVALAAAVLTAVLIGVPTAVVPSPLFDRMTPVEWWNIPVLAATSLLAGVLLASYVRITADPADPAAGPAAGSSGEAGDDDARRSVRLGGAGGLLAFFAVGCPVCNKLIVLALGTSGALTLWAPVQPVVALASLALIGWATVRRLRAEAACPV</sequence>
<gene>
    <name evidence="2" type="ORF">GCM10009716_18940</name>
</gene>
<keyword evidence="1" id="KW-0812">Transmembrane</keyword>
<dbReference type="EMBL" id="BAAAMJ010000015">
    <property type="protein sequence ID" value="GAA1909202.1"/>
    <property type="molecule type" value="Genomic_DNA"/>
</dbReference>
<keyword evidence="1" id="KW-0472">Membrane</keyword>
<reference evidence="2 3" key="1">
    <citation type="journal article" date="2019" name="Int. J. Syst. Evol. Microbiol.">
        <title>The Global Catalogue of Microorganisms (GCM) 10K type strain sequencing project: providing services to taxonomists for standard genome sequencing and annotation.</title>
        <authorList>
            <consortium name="The Broad Institute Genomics Platform"/>
            <consortium name="The Broad Institute Genome Sequencing Center for Infectious Disease"/>
            <person name="Wu L."/>
            <person name="Ma J."/>
        </authorList>
    </citation>
    <scope>NUCLEOTIDE SEQUENCE [LARGE SCALE GENOMIC DNA]</scope>
    <source>
        <strain evidence="2 3">JCM 13581</strain>
    </source>
</reference>
<evidence type="ECO:0000256" key="1">
    <source>
        <dbReference type="SAM" id="Phobius"/>
    </source>
</evidence>
<evidence type="ECO:0000313" key="2">
    <source>
        <dbReference type="EMBL" id="GAA1909202.1"/>
    </source>
</evidence>
<evidence type="ECO:0000313" key="3">
    <source>
        <dbReference type="Proteomes" id="UP001501303"/>
    </source>
</evidence>
<evidence type="ECO:0008006" key="4">
    <source>
        <dbReference type="Google" id="ProtNLM"/>
    </source>
</evidence>
<comment type="caution">
    <text evidence="2">The sequence shown here is derived from an EMBL/GenBank/DDBJ whole genome shotgun (WGS) entry which is preliminary data.</text>
</comment>
<feature type="transmembrane region" description="Helical" evidence="1">
    <location>
        <begin position="134"/>
        <end position="155"/>
    </location>
</feature>
<protein>
    <recommendedName>
        <fullName evidence="4">Integral membrane protein</fullName>
    </recommendedName>
</protein>
<feature type="transmembrane region" description="Helical" evidence="1">
    <location>
        <begin position="108"/>
        <end position="128"/>
    </location>
</feature>
<proteinExistence type="predicted"/>
<keyword evidence="1" id="KW-1133">Transmembrane helix</keyword>
<dbReference type="Proteomes" id="UP001501303">
    <property type="component" value="Unassembled WGS sequence"/>
</dbReference>
<feature type="transmembrane region" description="Helical" evidence="1">
    <location>
        <begin position="50"/>
        <end position="71"/>
    </location>
</feature>
<organism evidence="2 3">
    <name type="scientific">Streptomyces sodiiphilus</name>
    <dbReference type="NCBI Taxonomy" id="226217"/>
    <lineage>
        <taxon>Bacteria</taxon>
        <taxon>Bacillati</taxon>
        <taxon>Actinomycetota</taxon>
        <taxon>Actinomycetes</taxon>
        <taxon>Kitasatosporales</taxon>
        <taxon>Streptomycetaceae</taxon>
        <taxon>Streptomyces</taxon>
    </lineage>
</organism>
<name>A0ABN2P3E0_9ACTN</name>
<keyword evidence="3" id="KW-1185">Reference proteome</keyword>
<dbReference type="RefSeq" id="WP_344260343.1">
    <property type="nucleotide sequence ID" value="NZ_BAAAMJ010000015.1"/>
</dbReference>